<evidence type="ECO:0000313" key="1">
    <source>
        <dbReference type="EMBL" id="MBO8470838.1"/>
    </source>
</evidence>
<gene>
    <name evidence="1" type="ORF">IAB82_03470</name>
</gene>
<comment type="caution">
    <text evidence="1">The sequence shown here is derived from an EMBL/GenBank/DDBJ whole genome shotgun (WGS) entry which is preliminary data.</text>
</comment>
<dbReference type="Proteomes" id="UP000823603">
    <property type="component" value="Unassembled WGS sequence"/>
</dbReference>
<protein>
    <submittedName>
        <fullName evidence="1">Acyltransferase</fullName>
    </submittedName>
</protein>
<sequence>PYTDEEAVEALGKVADNPVITEVSQYFFPDQSPDFLRNLLKQVRGIDDFQIMVMSKVVEWVLDHTAHIFSYDGVSNIDKSRGKFLALSNHRDIILDPAITQLVLYRNGIPMTEIAVGDNLITNKFIEYLIRSNRMIKVVRGISARELYLSSQMLSKYIRLNITEQKSSIWLAQRQGRTKDGSDITEQGLLKMLDMSGTSDFRKNFEELNIIPMSISYEIEPCDVLKARELLISRSRKYVKAPGEDLNSILTGIKQQKGNIHLNIGKPLTSEEIAVASLCDKNDRYQLIRHAVDLRVIEGYKLWKTNYLAYDIINGGDRYADKYTQYDVEWFKDYMEHQLDTVEKELSRDDLRDIFLRIYANPVVSKEMLREKNTLPGWK</sequence>
<keyword evidence="1" id="KW-0808">Transferase</keyword>
<dbReference type="AlphaFoldDB" id="A0A9D9NES3"/>
<dbReference type="GO" id="GO:0042840">
    <property type="term" value="P:D-glucuronate catabolic process"/>
    <property type="evidence" value="ECO:0007669"/>
    <property type="project" value="TreeGrafter"/>
</dbReference>
<dbReference type="GO" id="GO:0019698">
    <property type="term" value="P:D-galacturonate catabolic process"/>
    <property type="evidence" value="ECO:0007669"/>
    <property type="project" value="TreeGrafter"/>
</dbReference>
<organism evidence="1 2">
    <name type="scientific">Candidatus Cryptobacteroides faecavium</name>
    <dbReference type="NCBI Taxonomy" id="2840762"/>
    <lineage>
        <taxon>Bacteria</taxon>
        <taxon>Pseudomonadati</taxon>
        <taxon>Bacteroidota</taxon>
        <taxon>Bacteroidia</taxon>
        <taxon>Bacteroidales</taxon>
        <taxon>Candidatus Cryptobacteroides</taxon>
    </lineage>
</organism>
<proteinExistence type="predicted"/>
<dbReference type="EMBL" id="JADIMB010000050">
    <property type="protein sequence ID" value="MBO8470838.1"/>
    <property type="molecule type" value="Genomic_DNA"/>
</dbReference>
<keyword evidence="1" id="KW-0012">Acyltransferase</keyword>
<accession>A0A9D9NES3</accession>
<feature type="non-terminal residue" evidence="1">
    <location>
        <position position="1"/>
    </location>
</feature>
<dbReference type="PANTHER" id="PTHR30068:SF3">
    <property type="entry name" value="PHOSPHOLIPID_GLYCEROL ACYLTRANSFERASE DOMAIN-CONTAINING PROTEIN"/>
    <property type="match status" value="1"/>
</dbReference>
<name>A0A9D9NES3_9BACT</name>
<reference evidence="1" key="2">
    <citation type="journal article" date="2021" name="PeerJ">
        <title>Extensive microbial diversity within the chicken gut microbiome revealed by metagenomics and culture.</title>
        <authorList>
            <person name="Gilroy R."/>
            <person name="Ravi A."/>
            <person name="Getino M."/>
            <person name="Pursley I."/>
            <person name="Horton D.L."/>
            <person name="Alikhan N.F."/>
            <person name="Baker D."/>
            <person name="Gharbi K."/>
            <person name="Hall N."/>
            <person name="Watson M."/>
            <person name="Adriaenssens E.M."/>
            <person name="Foster-Nyarko E."/>
            <person name="Jarju S."/>
            <person name="Secka A."/>
            <person name="Antonio M."/>
            <person name="Oren A."/>
            <person name="Chaudhuri R.R."/>
            <person name="La Ragione R."/>
            <person name="Hildebrand F."/>
            <person name="Pallen M.J."/>
        </authorList>
    </citation>
    <scope>NUCLEOTIDE SEQUENCE</scope>
    <source>
        <strain evidence="1">B2-22910</strain>
    </source>
</reference>
<dbReference type="GO" id="GO:0016746">
    <property type="term" value="F:acyltransferase activity"/>
    <property type="evidence" value="ECO:0007669"/>
    <property type="project" value="UniProtKB-KW"/>
</dbReference>
<dbReference type="PANTHER" id="PTHR30068">
    <property type="entry name" value="URONATE ISOMERASE"/>
    <property type="match status" value="1"/>
</dbReference>
<reference evidence="1" key="1">
    <citation type="submission" date="2020-10" db="EMBL/GenBank/DDBJ databases">
        <authorList>
            <person name="Gilroy R."/>
        </authorList>
    </citation>
    <scope>NUCLEOTIDE SEQUENCE</scope>
    <source>
        <strain evidence="1">B2-22910</strain>
    </source>
</reference>
<evidence type="ECO:0000313" key="2">
    <source>
        <dbReference type="Proteomes" id="UP000823603"/>
    </source>
</evidence>